<name>A0A8S1TWK0_PAROT</name>
<dbReference type="AlphaFoldDB" id="A0A8S1TWK0"/>
<accession>A0A8S1TWK0</accession>
<keyword evidence="3" id="KW-0472">Membrane</keyword>
<gene>
    <name evidence="4" type="ORF">POCTA_138.1.T0310155</name>
</gene>
<feature type="transmembrane region" description="Helical" evidence="3">
    <location>
        <begin position="344"/>
        <end position="363"/>
    </location>
</feature>
<keyword evidence="3" id="KW-1133">Transmembrane helix</keyword>
<comment type="caution">
    <text evidence="4">The sequence shown here is derived from an EMBL/GenBank/DDBJ whole genome shotgun (WGS) entry which is preliminary data.</text>
</comment>
<keyword evidence="3" id="KW-0812">Transmembrane</keyword>
<evidence type="ECO:0000256" key="1">
    <source>
        <dbReference type="ARBA" id="ARBA00022737"/>
    </source>
</evidence>
<dbReference type="EMBL" id="CAJJDP010000031">
    <property type="protein sequence ID" value="CAD8155837.1"/>
    <property type="molecule type" value="Genomic_DNA"/>
</dbReference>
<reference evidence="4" key="1">
    <citation type="submission" date="2021-01" db="EMBL/GenBank/DDBJ databases">
        <authorList>
            <consortium name="Genoscope - CEA"/>
            <person name="William W."/>
        </authorList>
    </citation>
    <scope>NUCLEOTIDE SEQUENCE</scope>
</reference>
<keyword evidence="5" id="KW-1185">Reference proteome</keyword>
<evidence type="ECO:0000313" key="4">
    <source>
        <dbReference type="EMBL" id="CAD8155837.1"/>
    </source>
</evidence>
<protein>
    <submittedName>
        <fullName evidence="4">Uncharacterized protein</fullName>
    </submittedName>
</protein>
<dbReference type="Proteomes" id="UP000683925">
    <property type="component" value="Unassembled WGS sequence"/>
</dbReference>
<proteinExistence type="predicted"/>
<evidence type="ECO:0000256" key="2">
    <source>
        <dbReference type="ARBA" id="ARBA00022803"/>
    </source>
</evidence>
<organism evidence="4 5">
    <name type="scientific">Paramecium octaurelia</name>
    <dbReference type="NCBI Taxonomy" id="43137"/>
    <lineage>
        <taxon>Eukaryota</taxon>
        <taxon>Sar</taxon>
        <taxon>Alveolata</taxon>
        <taxon>Ciliophora</taxon>
        <taxon>Intramacronucleata</taxon>
        <taxon>Oligohymenophorea</taxon>
        <taxon>Peniculida</taxon>
        <taxon>Parameciidae</taxon>
        <taxon>Paramecium</taxon>
    </lineage>
</organism>
<evidence type="ECO:0000313" key="5">
    <source>
        <dbReference type="Proteomes" id="UP000683925"/>
    </source>
</evidence>
<dbReference type="OrthoDB" id="433738at2759"/>
<dbReference type="InterPro" id="IPR039663">
    <property type="entry name" value="AIP/AIPL1/TTC9"/>
</dbReference>
<evidence type="ECO:0000256" key="3">
    <source>
        <dbReference type="SAM" id="Phobius"/>
    </source>
</evidence>
<dbReference type="PANTHER" id="PTHR11242">
    <property type="entry name" value="ARYL HYDROCARBON RECEPTOR INTERACTING PROTEIN RELATED"/>
    <property type="match status" value="1"/>
</dbReference>
<dbReference type="OMA" id="ERGNKFY"/>
<keyword evidence="2" id="KW-0802">TPR repeat</keyword>
<dbReference type="PANTHER" id="PTHR11242:SF0">
    <property type="entry name" value="TPR_REGION DOMAIN-CONTAINING PROTEIN"/>
    <property type="match status" value="1"/>
</dbReference>
<sequence length="364" mass="42641">MLQKAYKKSLVDQQTPQFIKLSTSFQNLRKQSFQIQMTVCTLIKERGNKFYQMNDIQTACQIYEELYQFLEFRELKNNTQYLVQYNGKSPEEMILLNKLKIAILNNISATYLKLQLYQQTVEITTYVLNHDPNSPKALFRRGKALLSLSPLTNENLYASIEDLQKAQQIQTDQLILSTYQQAIEIMNKRQLNQINLIENANLTYEIDYSKEIPQEINEVKQFTEKKGIEMLKDLQKQGKIKEANEFLQELNQIQEAKKQLEKISRLNFDKPKPYLYEMIKKLGVNSMQLQQEFKKIQYQNLQDIRNKLTQWNYCCSKDLNINNNNQGLQGEQQEYPSENQTQNVLLILGGLLVFILIGVFAAGT</sequence>
<keyword evidence="1" id="KW-0677">Repeat</keyword>